<feature type="domain" description="MARVEL" evidence="9">
    <location>
        <begin position="12"/>
        <end position="139"/>
    </location>
</feature>
<evidence type="ECO:0000256" key="7">
    <source>
        <dbReference type="PROSITE-ProRule" id="PRU00581"/>
    </source>
</evidence>
<evidence type="ECO:0000259" key="9">
    <source>
        <dbReference type="PROSITE" id="PS51225"/>
    </source>
</evidence>
<keyword evidence="2 7" id="KW-0812">Transmembrane</keyword>
<dbReference type="AlphaFoldDB" id="A0A3Q1FHB3"/>
<keyword evidence="11" id="KW-1185">Reference proteome</keyword>
<feature type="transmembrane region" description="Helical" evidence="8">
    <location>
        <begin position="182"/>
        <end position="204"/>
    </location>
</feature>
<comment type="subcellular location">
    <subcellularLocation>
        <location evidence="1">Membrane</location>
        <topology evidence="1">Multi-pass membrane protein</topology>
    </subcellularLocation>
</comment>
<proteinExistence type="inferred from homology"/>
<reference evidence="10" key="1">
    <citation type="submission" date="2025-08" db="UniProtKB">
        <authorList>
            <consortium name="Ensembl"/>
        </authorList>
    </citation>
    <scope>IDENTIFICATION</scope>
</reference>
<dbReference type="PROSITE" id="PS51225">
    <property type="entry name" value="MARVEL"/>
    <property type="match status" value="2"/>
</dbReference>
<evidence type="ECO:0000256" key="6">
    <source>
        <dbReference type="ARBA" id="ARBA00034721"/>
    </source>
</evidence>
<evidence type="ECO:0000256" key="4">
    <source>
        <dbReference type="ARBA" id="ARBA00022989"/>
    </source>
</evidence>
<feature type="transmembrane region" description="Helical" evidence="8">
    <location>
        <begin position="86"/>
        <end position="105"/>
    </location>
</feature>
<feature type="domain" description="MARVEL" evidence="9">
    <location>
        <begin position="144"/>
        <end position="286"/>
    </location>
</feature>
<reference evidence="10" key="2">
    <citation type="submission" date="2025-09" db="UniProtKB">
        <authorList>
            <consortium name="Ensembl"/>
        </authorList>
    </citation>
    <scope>IDENTIFICATION</scope>
</reference>
<evidence type="ECO:0000256" key="3">
    <source>
        <dbReference type="ARBA" id="ARBA00022737"/>
    </source>
</evidence>
<evidence type="ECO:0000256" key="5">
    <source>
        <dbReference type="ARBA" id="ARBA00023136"/>
    </source>
</evidence>
<dbReference type="InterPro" id="IPR047123">
    <property type="entry name" value="MYADM-like"/>
</dbReference>
<feature type="transmembrane region" description="Helical" evidence="8">
    <location>
        <begin position="45"/>
        <end position="66"/>
    </location>
</feature>
<feature type="transmembrane region" description="Helical" evidence="8">
    <location>
        <begin position="111"/>
        <end position="129"/>
    </location>
</feature>
<dbReference type="FunCoup" id="A0A3Q1FHB3">
    <property type="interactions" value="10"/>
</dbReference>
<dbReference type="InParanoid" id="A0A3Q1FHB3"/>
<dbReference type="Ensembl" id="ENSAPOT00000006744.1">
    <property type="protein sequence ID" value="ENSAPOP00000006390.1"/>
    <property type="gene ID" value="ENSAPOG00000008235.1"/>
</dbReference>
<protein>
    <submittedName>
        <fullName evidence="10">Myeloid-associated differentiation marker homolog</fullName>
    </submittedName>
</protein>
<comment type="similarity">
    <text evidence="6">Belongs to the MAL family.</text>
</comment>
<dbReference type="Proteomes" id="UP000257200">
    <property type="component" value="Unplaced"/>
</dbReference>
<keyword evidence="5 7" id="KW-0472">Membrane</keyword>
<name>A0A3Q1FHB3_9TELE</name>
<evidence type="ECO:0000313" key="10">
    <source>
        <dbReference type="Ensembl" id="ENSAPOP00000006390.1"/>
    </source>
</evidence>
<feature type="transmembrane region" description="Helical" evidence="8">
    <location>
        <begin position="216"/>
        <end position="236"/>
    </location>
</feature>
<dbReference type="GO" id="GO:0016020">
    <property type="term" value="C:membrane"/>
    <property type="evidence" value="ECO:0007669"/>
    <property type="project" value="UniProtKB-SubCell"/>
</dbReference>
<evidence type="ECO:0000256" key="8">
    <source>
        <dbReference type="SAM" id="Phobius"/>
    </source>
</evidence>
<organism evidence="10 11">
    <name type="scientific">Acanthochromis polyacanthus</name>
    <name type="common">spiny chromis</name>
    <dbReference type="NCBI Taxonomy" id="80966"/>
    <lineage>
        <taxon>Eukaryota</taxon>
        <taxon>Metazoa</taxon>
        <taxon>Chordata</taxon>
        <taxon>Craniata</taxon>
        <taxon>Vertebrata</taxon>
        <taxon>Euteleostomi</taxon>
        <taxon>Actinopterygii</taxon>
        <taxon>Neopterygii</taxon>
        <taxon>Teleostei</taxon>
        <taxon>Neoteleostei</taxon>
        <taxon>Acanthomorphata</taxon>
        <taxon>Ovalentaria</taxon>
        <taxon>Pomacentridae</taxon>
        <taxon>Acanthochromis</taxon>
    </lineage>
</organism>
<sequence>MAVRMVTLELKTEMTSVDILRMTAVVLTCITFSLVASVFHTNATFWTYCMFTWCFCFCVTILIMVLEFTSLSTKLPISWNDFTTAFAMLATMMVLVASIVYPRFYICLKCGRQICASVTSCLCFILYTAEVILTRSRSGEVSGFMSTVPGLLKVLEAFVACIIFICLENIGDFTYAGLHWCVAVYSICFVSAIFVIILTICRLLTVFPGPLDKVLLFNNLLAVLMYSTAAVIWPLYSFRNNPRPSICDIFPYMFCGWDLLVVITALTVLNLIAYIVDSVYCFRMVFFDSST</sequence>
<feature type="transmembrane region" description="Helical" evidence="8">
    <location>
        <begin position="150"/>
        <end position="170"/>
    </location>
</feature>
<dbReference type="InterPro" id="IPR008253">
    <property type="entry name" value="Marvel"/>
</dbReference>
<dbReference type="PANTHER" id="PTHR17068:SF2">
    <property type="entry name" value="MYELOID-ASSOCIATED DIFFERENTIATION MARKER-LIKE"/>
    <property type="match status" value="1"/>
</dbReference>
<keyword evidence="4 8" id="KW-1133">Transmembrane helix</keyword>
<accession>A0A3Q1FHB3</accession>
<feature type="transmembrane region" description="Helical" evidence="8">
    <location>
        <begin position="256"/>
        <end position="276"/>
    </location>
</feature>
<evidence type="ECO:0000256" key="2">
    <source>
        <dbReference type="ARBA" id="ARBA00022692"/>
    </source>
</evidence>
<dbReference type="GeneTree" id="ENSGT00950000182933"/>
<keyword evidence="3" id="KW-0677">Repeat</keyword>
<evidence type="ECO:0000313" key="11">
    <source>
        <dbReference type="Proteomes" id="UP000257200"/>
    </source>
</evidence>
<evidence type="ECO:0000256" key="1">
    <source>
        <dbReference type="ARBA" id="ARBA00004141"/>
    </source>
</evidence>
<dbReference type="Pfam" id="PF01284">
    <property type="entry name" value="MARVEL"/>
    <property type="match status" value="2"/>
</dbReference>
<feature type="transmembrane region" description="Helical" evidence="8">
    <location>
        <begin position="20"/>
        <end position="39"/>
    </location>
</feature>
<dbReference type="PANTHER" id="PTHR17068">
    <property type="entry name" value="MYELOID-ASSOCIATED DIFFERENTIATION MARKER MYADM FAMILY MEMBER"/>
    <property type="match status" value="1"/>
</dbReference>